<comment type="caution">
    <text evidence="2">The sequence shown here is derived from an EMBL/GenBank/DDBJ whole genome shotgun (WGS) entry which is preliminary data.</text>
</comment>
<keyword evidence="3" id="KW-1185">Reference proteome</keyword>
<evidence type="ECO:0000256" key="1">
    <source>
        <dbReference type="SAM" id="MobiDB-lite"/>
    </source>
</evidence>
<proteinExistence type="predicted"/>
<gene>
    <name evidence="2" type="ORF">GCM10010842_39920</name>
</gene>
<protein>
    <submittedName>
        <fullName evidence="2">Uncharacterized protein</fullName>
    </submittedName>
</protein>
<dbReference type="Proteomes" id="UP000645517">
    <property type="component" value="Unassembled WGS sequence"/>
</dbReference>
<accession>A0ABQ2JM65</accession>
<name>A0ABQ2JM65_9DEIO</name>
<feature type="region of interest" description="Disordered" evidence="1">
    <location>
        <begin position="141"/>
        <end position="169"/>
    </location>
</feature>
<dbReference type="RefSeq" id="WP_189059803.1">
    <property type="nucleotide sequence ID" value="NZ_BMOR01000046.1"/>
</dbReference>
<organism evidence="2 3">
    <name type="scientific">Deinococcus daejeonensis</name>
    <dbReference type="NCBI Taxonomy" id="1007098"/>
    <lineage>
        <taxon>Bacteria</taxon>
        <taxon>Thermotogati</taxon>
        <taxon>Deinococcota</taxon>
        <taxon>Deinococci</taxon>
        <taxon>Deinococcales</taxon>
        <taxon>Deinococcaceae</taxon>
        <taxon>Deinococcus</taxon>
    </lineage>
</organism>
<evidence type="ECO:0000313" key="2">
    <source>
        <dbReference type="EMBL" id="GGN47934.1"/>
    </source>
</evidence>
<sequence length="169" mass="18788">MTRLDAMHAVNERLEQWLGPPTTLVTSTLTLGDEVTPFACATYVRDAAFSLSIGAAVRPVPHSAHRYRDARGMRHEYLIAHHPDQTGIPDALRLLALYAFVESEFVFSGTHLRIPGAPGLLAAEPACLFYLTDPFEHDDQLNTPHPHGQIIHPDRHRSSNGPESRVLRL</sequence>
<reference evidence="3" key="1">
    <citation type="journal article" date="2019" name="Int. J. Syst. Evol. Microbiol.">
        <title>The Global Catalogue of Microorganisms (GCM) 10K type strain sequencing project: providing services to taxonomists for standard genome sequencing and annotation.</title>
        <authorList>
            <consortium name="The Broad Institute Genomics Platform"/>
            <consortium name="The Broad Institute Genome Sequencing Center for Infectious Disease"/>
            <person name="Wu L."/>
            <person name="Ma J."/>
        </authorList>
    </citation>
    <scope>NUCLEOTIDE SEQUENCE [LARGE SCALE GENOMIC DNA]</scope>
    <source>
        <strain evidence="3">JCM 16918</strain>
    </source>
</reference>
<evidence type="ECO:0000313" key="3">
    <source>
        <dbReference type="Proteomes" id="UP000645517"/>
    </source>
</evidence>
<dbReference type="EMBL" id="BMOR01000046">
    <property type="protein sequence ID" value="GGN47934.1"/>
    <property type="molecule type" value="Genomic_DNA"/>
</dbReference>